<comment type="catalytic activity">
    <reaction evidence="10 11">
        <text>a lipid X + a UDP-2-N,3-O-bis[(3R)-3-hydroxyacyl]-alpha-D-glucosamine = a lipid A disaccharide + UDP + H(+)</text>
        <dbReference type="Rhea" id="RHEA:67828"/>
        <dbReference type="ChEBI" id="CHEBI:15378"/>
        <dbReference type="ChEBI" id="CHEBI:58223"/>
        <dbReference type="ChEBI" id="CHEBI:137748"/>
        <dbReference type="ChEBI" id="CHEBI:176338"/>
        <dbReference type="ChEBI" id="CHEBI:176343"/>
        <dbReference type="EC" id="2.4.1.182"/>
    </reaction>
</comment>
<evidence type="ECO:0000256" key="8">
    <source>
        <dbReference type="ARBA" id="ARBA00022679"/>
    </source>
</evidence>
<gene>
    <name evidence="11 12" type="primary">lpxB</name>
    <name evidence="12" type="ORF">HJ583_008305</name>
</gene>
<evidence type="ECO:0000256" key="10">
    <source>
        <dbReference type="ARBA" id="ARBA00048975"/>
    </source>
</evidence>
<dbReference type="SUPFAM" id="SSF53756">
    <property type="entry name" value="UDP-Glycosyltransferase/glycogen phosphorylase"/>
    <property type="match status" value="1"/>
</dbReference>
<keyword evidence="9 11" id="KW-0443">Lipid metabolism</keyword>
<dbReference type="HAMAP" id="MF_00392">
    <property type="entry name" value="LpxB"/>
    <property type="match status" value="1"/>
</dbReference>
<evidence type="ECO:0000256" key="5">
    <source>
        <dbReference type="ARBA" id="ARBA00022516"/>
    </source>
</evidence>
<comment type="pathway">
    <text evidence="11">Bacterial outer membrane biogenesis; LPS lipid A biosynthesis.</text>
</comment>
<sequence length="375" mass="41056">MVAGEASGDLLASHLIAAVRERVPDAEFVGIGGPRMQAAGLQSWWPAETLAVMGFVDVLKRLPELLRVRSGLLRRLKEAPPDLFIGVDAPDFNLPVERKLRRAGVRTMHYVSPSIWAWRGGRVHKIGRAAQHVLCLFPFEPEIYAKQGIAASFVGHPLADVFPLEDQRLKARELLQIDAEEQVLAILPGSRNGEVSRLAPIYVETIKRLAAERPALRFLVPLITRSTRDIFEKVLHEAGAGDLPIRLMFGHAHDAMAASDVVLVASGTATLEAALLKRPMVISYKVGKWTFKIVRAMGYLPWVGLPNILAREFLVPELLQDDATPEKLSAALGKWLDDAAARAALAGKFEQMHLSLRQNNADKAAAVVLAALGRA</sequence>
<evidence type="ECO:0000256" key="7">
    <source>
        <dbReference type="ARBA" id="ARBA00022676"/>
    </source>
</evidence>
<evidence type="ECO:0000313" key="13">
    <source>
        <dbReference type="Proteomes" id="UP000778523"/>
    </source>
</evidence>
<evidence type="ECO:0000256" key="4">
    <source>
        <dbReference type="ARBA" id="ARBA00020902"/>
    </source>
</evidence>
<comment type="function">
    <text evidence="1 11">Condensation of UDP-2,3-diacylglucosamine and 2,3-diacylglucosamine-1-phosphate to form lipid A disaccharide, a precursor of lipid A, a phosphorylated glycolipid that anchors the lipopolysaccharide to the outer membrane of the cell.</text>
</comment>
<keyword evidence="7 11" id="KW-0328">Glycosyltransferase</keyword>
<proteinExistence type="inferred from homology"/>
<evidence type="ECO:0000256" key="9">
    <source>
        <dbReference type="ARBA" id="ARBA00023098"/>
    </source>
</evidence>
<dbReference type="Pfam" id="PF02684">
    <property type="entry name" value="LpxB"/>
    <property type="match status" value="1"/>
</dbReference>
<protein>
    <recommendedName>
        <fullName evidence="4 11">Lipid-A-disaccharide synthase</fullName>
        <ecNumber evidence="3 11">2.4.1.182</ecNumber>
    </recommendedName>
</protein>
<dbReference type="EC" id="2.4.1.182" evidence="3 11"/>
<keyword evidence="6 11" id="KW-0441">Lipid A biosynthesis</keyword>
<comment type="similarity">
    <text evidence="2 11">Belongs to the LpxB family.</text>
</comment>
<evidence type="ECO:0000256" key="2">
    <source>
        <dbReference type="ARBA" id="ARBA00007868"/>
    </source>
</evidence>
<keyword evidence="13" id="KW-1185">Reference proteome</keyword>
<dbReference type="GO" id="GO:0008915">
    <property type="term" value="F:lipid-A-disaccharide synthase activity"/>
    <property type="evidence" value="ECO:0007669"/>
    <property type="project" value="UniProtKB-EC"/>
</dbReference>
<keyword evidence="8 11" id="KW-0808">Transferase</keyword>
<evidence type="ECO:0000256" key="3">
    <source>
        <dbReference type="ARBA" id="ARBA00012687"/>
    </source>
</evidence>
<name>A0ABX2IED2_9RHOO</name>
<evidence type="ECO:0000313" key="12">
    <source>
        <dbReference type="EMBL" id="NSL55024.1"/>
    </source>
</evidence>
<comment type="caution">
    <text evidence="12">The sequence shown here is derived from an EMBL/GenBank/DDBJ whole genome shotgun (WGS) entry which is preliminary data.</text>
</comment>
<dbReference type="PANTHER" id="PTHR30372:SF4">
    <property type="entry name" value="LIPID-A-DISACCHARIDE SYNTHASE, MITOCHONDRIAL-RELATED"/>
    <property type="match status" value="1"/>
</dbReference>
<dbReference type="InterPro" id="IPR003835">
    <property type="entry name" value="Glyco_trans_19"/>
</dbReference>
<organism evidence="12 13">
    <name type="scientific">Uliginosibacterium aquaticum</name>
    <dbReference type="NCBI Taxonomy" id="2731212"/>
    <lineage>
        <taxon>Bacteria</taxon>
        <taxon>Pseudomonadati</taxon>
        <taxon>Pseudomonadota</taxon>
        <taxon>Betaproteobacteria</taxon>
        <taxon>Rhodocyclales</taxon>
        <taxon>Zoogloeaceae</taxon>
        <taxon>Uliginosibacterium</taxon>
    </lineage>
</organism>
<dbReference type="PANTHER" id="PTHR30372">
    <property type="entry name" value="LIPID-A-DISACCHARIDE SYNTHASE"/>
    <property type="match status" value="1"/>
</dbReference>
<evidence type="ECO:0000256" key="11">
    <source>
        <dbReference type="HAMAP-Rule" id="MF_00392"/>
    </source>
</evidence>
<dbReference type="CDD" id="cd01635">
    <property type="entry name" value="Glycosyltransferase_GTB-type"/>
    <property type="match status" value="1"/>
</dbReference>
<accession>A0ABX2IED2</accession>
<keyword evidence="5 11" id="KW-0444">Lipid biosynthesis</keyword>
<dbReference type="NCBIfam" id="TIGR00215">
    <property type="entry name" value="lpxB"/>
    <property type="match status" value="1"/>
</dbReference>
<dbReference type="Proteomes" id="UP000778523">
    <property type="component" value="Unassembled WGS sequence"/>
</dbReference>
<reference evidence="12 13" key="1">
    <citation type="submission" date="2020-06" db="EMBL/GenBank/DDBJ databases">
        <title>Draft genome of Uliginosibacterium sp. IMCC34675.</title>
        <authorList>
            <person name="Song J."/>
        </authorList>
    </citation>
    <scope>NUCLEOTIDE SEQUENCE [LARGE SCALE GENOMIC DNA]</scope>
    <source>
        <strain evidence="12 13">IMCC34675</strain>
    </source>
</reference>
<evidence type="ECO:0000256" key="6">
    <source>
        <dbReference type="ARBA" id="ARBA00022556"/>
    </source>
</evidence>
<evidence type="ECO:0000256" key="1">
    <source>
        <dbReference type="ARBA" id="ARBA00002056"/>
    </source>
</evidence>
<dbReference type="EMBL" id="JABCSC020000002">
    <property type="protein sequence ID" value="NSL55024.1"/>
    <property type="molecule type" value="Genomic_DNA"/>
</dbReference>